<evidence type="ECO:0000256" key="6">
    <source>
        <dbReference type="ARBA" id="ARBA00023004"/>
    </source>
</evidence>
<evidence type="ECO:0000256" key="2">
    <source>
        <dbReference type="ARBA" id="ARBA00022559"/>
    </source>
</evidence>
<evidence type="ECO:0000256" key="4">
    <source>
        <dbReference type="ARBA" id="ARBA00022723"/>
    </source>
</evidence>
<organism evidence="10 11">
    <name type="scientific">Emergomyces africanus</name>
    <dbReference type="NCBI Taxonomy" id="1955775"/>
    <lineage>
        <taxon>Eukaryota</taxon>
        <taxon>Fungi</taxon>
        <taxon>Dikarya</taxon>
        <taxon>Ascomycota</taxon>
        <taxon>Pezizomycotina</taxon>
        <taxon>Eurotiomycetes</taxon>
        <taxon>Eurotiomycetidae</taxon>
        <taxon>Onygenales</taxon>
        <taxon>Ajellomycetaceae</taxon>
        <taxon>Emergomyces</taxon>
    </lineage>
</organism>
<dbReference type="SUPFAM" id="SSF47571">
    <property type="entry name" value="Cloroperoxidase"/>
    <property type="match status" value="1"/>
</dbReference>
<comment type="similarity">
    <text evidence="7">Belongs to the chloroperoxidase family.</text>
</comment>
<dbReference type="Proteomes" id="UP000091918">
    <property type="component" value="Unassembled WGS sequence"/>
</dbReference>
<protein>
    <recommendedName>
        <fullName evidence="9">Heme haloperoxidase family profile domain-containing protein</fullName>
    </recommendedName>
</protein>
<keyword evidence="8" id="KW-0732">Signal</keyword>
<accession>A0A1B7P3G0</accession>
<dbReference type="PANTHER" id="PTHR33577">
    <property type="entry name" value="STERIGMATOCYSTIN BIOSYNTHESIS PEROXIDASE STCC-RELATED"/>
    <property type="match status" value="1"/>
</dbReference>
<keyword evidence="11" id="KW-1185">Reference proteome</keyword>
<feature type="domain" description="Heme haloperoxidase family profile" evidence="9">
    <location>
        <begin position="27"/>
        <end position="241"/>
    </location>
</feature>
<keyword evidence="5" id="KW-0560">Oxidoreductase</keyword>
<dbReference type="PROSITE" id="PS51405">
    <property type="entry name" value="HEME_HALOPEROXIDASE"/>
    <property type="match status" value="1"/>
</dbReference>
<dbReference type="InterPro" id="IPR000028">
    <property type="entry name" value="Chloroperoxidase"/>
</dbReference>
<dbReference type="AlphaFoldDB" id="A0A1B7P3G0"/>
<comment type="cofactor">
    <cofactor evidence="1">
        <name>heme b</name>
        <dbReference type="ChEBI" id="CHEBI:60344"/>
    </cofactor>
</comment>
<keyword evidence="4" id="KW-0479">Metal-binding</keyword>
<evidence type="ECO:0000313" key="11">
    <source>
        <dbReference type="Proteomes" id="UP000091918"/>
    </source>
</evidence>
<evidence type="ECO:0000256" key="3">
    <source>
        <dbReference type="ARBA" id="ARBA00022617"/>
    </source>
</evidence>
<dbReference type="EMBL" id="LGUA01000161">
    <property type="protein sequence ID" value="OAX83560.1"/>
    <property type="molecule type" value="Genomic_DNA"/>
</dbReference>
<dbReference type="PANTHER" id="PTHR33577:SF9">
    <property type="entry name" value="PEROXIDASE STCC"/>
    <property type="match status" value="1"/>
</dbReference>
<dbReference type="STRING" id="1658172.A0A1B7P3G0"/>
<comment type="caution">
    <text evidence="10">The sequence shown here is derived from an EMBL/GenBank/DDBJ whole genome shotgun (WGS) entry which is preliminary data.</text>
</comment>
<reference evidence="10 11" key="1">
    <citation type="submission" date="2015-07" db="EMBL/GenBank/DDBJ databases">
        <title>Emmonsia species relationships and genome sequence.</title>
        <authorList>
            <person name="Cuomo C.A."/>
            <person name="Schwartz I.S."/>
            <person name="Kenyon C."/>
            <person name="de Hoog G.S."/>
            <person name="Govender N.P."/>
            <person name="Botha A."/>
            <person name="Moreno L."/>
            <person name="de Vries M."/>
            <person name="Munoz J.F."/>
            <person name="Stielow J.B."/>
        </authorList>
    </citation>
    <scope>NUCLEOTIDE SEQUENCE [LARGE SCALE GENOMIC DNA]</scope>
    <source>
        <strain evidence="10 11">CBS 136260</strain>
    </source>
</reference>
<evidence type="ECO:0000256" key="1">
    <source>
        <dbReference type="ARBA" id="ARBA00001970"/>
    </source>
</evidence>
<dbReference type="Gene3D" id="1.10.489.10">
    <property type="entry name" value="Chloroperoxidase-like"/>
    <property type="match status" value="1"/>
</dbReference>
<proteinExistence type="inferred from homology"/>
<dbReference type="OrthoDB" id="407298at2759"/>
<evidence type="ECO:0000256" key="7">
    <source>
        <dbReference type="ARBA" id="ARBA00025795"/>
    </source>
</evidence>
<dbReference type="GO" id="GO:0046872">
    <property type="term" value="F:metal ion binding"/>
    <property type="evidence" value="ECO:0007669"/>
    <property type="project" value="UniProtKB-KW"/>
</dbReference>
<evidence type="ECO:0000256" key="8">
    <source>
        <dbReference type="SAM" id="SignalP"/>
    </source>
</evidence>
<dbReference type="Pfam" id="PF01328">
    <property type="entry name" value="Peroxidase_2"/>
    <property type="match status" value="1"/>
</dbReference>
<keyword evidence="3" id="KW-0349">Heme</keyword>
<dbReference type="GO" id="GO:0004601">
    <property type="term" value="F:peroxidase activity"/>
    <property type="evidence" value="ECO:0007669"/>
    <property type="project" value="UniProtKB-KW"/>
</dbReference>
<evidence type="ECO:0000313" key="10">
    <source>
        <dbReference type="EMBL" id="OAX83560.1"/>
    </source>
</evidence>
<gene>
    <name evidence="10" type="ORF">ACJ72_02072</name>
</gene>
<keyword evidence="6" id="KW-0408">Iron</keyword>
<feature type="chain" id="PRO_5008598399" description="Heme haloperoxidase family profile domain-containing protein" evidence="8">
    <location>
        <begin position="25"/>
        <end position="281"/>
    </location>
</feature>
<sequence length="281" mass="31210">MGSSRVMLAAVVVLVLQHISLVTAEVDYKQWHAPGPDDVRGPCPALNSLANHGILPHNGKRMTYPTLLKGILEGLNVGFDLTLVAGTGGMLGAKNPLNLYFNLDDLSNHDLFAEHDASLSRSDLFFGDNNSFNETIWKSVLDYFKDEKAGISFTAAARARLHRIKTESERNPDFTFNAKDLVISYTETAQYLSVFGDPVTGYPPVDWIKIFFEQERLPYNEGWRRPRIQTNAVTLVPLIVRLMAAGGEILPEGLRMVENTLTKILTGQPIEGLIGRLPFIQ</sequence>
<evidence type="ECO:0000259" key="9">
    <source>
        <dbReference type="PROSITE" id="PS51405"/>
    </source>
</evidence>
<evidence type="ECO:0000256" key="5">
    <source>
        <dbReference type="ARBA" id="ARBA00023002"/>
    </source>
</evidence>
<name>A0A1B7P3G0_9EURO</name>
<feature type="signal peptide" evidence="8">
    <location>
        <begin position="1"/>
        <end position="24"/>
    </location>
</feature>
<keyword evidence="2" id="KW-0575">Peroxidase</keyword>
<dbReference type="InterPro" id="IPR036851">
    <property type="entry name" value="Chloroperoxidase-like_sf"/>
</dbReference>